<dbReference type="SUPFAM" id="SSF53098">
    <property type="entry name" value="Ribonuclease H-like"/>
    <property type="match status" value="1"/>
</dbReference>
<evidence type="ECO:0000313" key="4">
    <source>
        <dbReference type="Proteomes" id="UP000238304"/>
    </source>
</evidence>
<dbReference type="Gene3D" id="3.30.420.10">
    <property type="entry name" value="Ribonuclease H-like superfamily/Ribonuclease H"/>
    <property type="match status" value="1"/>
</dbReference>
<reference evidence="3 4" key="1">
    <citation type="submission" date="2018-02" db="EMBL/GenBank/DDBJ databases">
        <authorList>
            <person name="Holder M.E."/>
            <person name="Ajami N.J."/>
            <person name="Petrosino J.F."/>
        </authorList>
    </citation>
    <scope>NUCLEOTIDE SEQUENCE [LARGE SCALE GENOMIC DNA]</scope>
    <source>
        <strain evidence="3 4">ATCC 33285</strain>
    </source>
</reference>
<sequence length="126" mass="14471">MRQVYTLLQKHGIAISMTEDYKPTDNAVAERINGIIKTESSHSRHRFNDIGHARNVIGRCIHFYNHRRLHMSIGYKIPAVAHLEKGIQKKGWQKKKYPSKSSNKEKDTISLQSRTTSPGEGVCRRT</sequence>
<evidence type="ECO:0000256" key="1">
    <source>
        <dbReference type="SAM" id="MobiDB-lite"/>
    </source>
</evidence>
<dbReference type="PANTHER" id="PTHR46889:SF5">
    <property type="entry name" value="INTEGRASE PROTEIN"/>
    <property type="match status" value="1"/>
</dbReference>
<dbReference type="PANTHER" id="PTHR46889">
    <property type="entry name" value="TRANSPOSASE INSF FOR INSERTION SEQUENCE IS3B-RELATED"/>
    <property type="match status" value="1"/>
</dbReference>
<dbReference type="InterPro" id="IPR012337">
    <property type="entry name" value="RNaseH-like_sf"/>
</dbReference>
<feature type="region of interest" description="Disordered" evidence="1">
    <location>
        <begin position="87"/>
        <end position="126"/>
    </location>
</feature>
<dbReference type="PROSITE" id="PS50994">
    <property type="entry name" value="INTEGRASE"/>
    <property type="match status" value="1"/>
</dbReference>
<feature type="domain" description="Integrase catalytic" evidence="2">
    <location>
        <begin position="1"/>
        <end position="86"/>
    </location>
</feature>
<dbReference type="InterPro" id="IPR036397">
    <property type="entry name" value="RNaseH_sf"/>
</dbReference>
<gene>
    <name evidence="3" type="ORF">C4H11_04535</name>
</gene>
<dbReference type="EMBL" id="CP027231">
    <property type="protein sequence ID" value="AVM52308.1"/>
    <property type="molecule type" value="Genomic_DNA"/>
</dbReference>
<dbReference type="Pfam" id="PF13683">
    <property type="entry name" value="rve_3"/>
    <property type="match status" value="1"/>
</dbReference>
<keyword evidence="4" id="KW-1185">Reference proteome</keyword>
<evidence type="ECO:0000259" key="2">
    <source>
        <dbReference type="PROSITE" id="PS50994"/>
    </source>
</evidence>
<protein>
    <recommendedName>
        <fullName evidence="2">Integrase catalytic domain-containing protein</fullName>
    </recommendedName>
</protein>
<dbReference type="Proteomes" id="UP000238304">
    <property type="component" value="Chromosome"/>
</dbReference>
<dbReference type="InterPro" id="IPR050900">
    <property type="entry name" value="Transposase_IS3/IS150/IS904"/>
</dbReference>
<feature type="compositionally biased region" description="Polar residues" evidence="1">
    <location>
        <begin position="109"/>
        <end position="118"/>
    </location>
</feature>
<accession>A0ABM6T689</accession>
<evidence type="ECO:0000313" key="3">
    <source>
        <dbReference type="EMBL" id="AVM52308.1"/>
    </source>
</evidence>
<proteinExistence type="predicted"/>
<dbReference type="InterPro" id="IPR001584">
    <property type="entry name" value="Integrase_cat-core"/>
</dbReference>
<organism evidence="3 4">
    <name type="scientific">Bacteroides zoogleoformans</name>
    <dbReference type="NCBI Taxonomy" id="28119"/>
    <lineage>
        <taxon>Bacteria</taxon>
        <taxon>Pseudomonadati</taxon>
        <taxon>Bacteroidota</taxon>
        <taxon>Bacteroidia</taxon>
        <taxon>Bacteroidales</taxon>
        <taxon>Bacteroidaceae</taxon>
        <taxon>Bacteroides</taxon>
    </lineage>
</organism>
<dbReference type="RefSeq" id="WP_106040639.1">
    <property type="nucleotide sequence ID" value="NZ_CP027231.1"/>
</dbReference>
<name>A0ABM6T689_9BACE</name>